<feature type="transmembrane region" description="Helical" evidence="1">
    <location>
        <begin position="12"/>
        <end position="33"/>
    </location>
</feature>
<dbReference type="STRING" id="232089.SAMN05443544_3268"/>
<keyword evidence="1" id="KW-0812">Transmembrane</keyword>
<feature type="transmembrane region" description="Helical" evidence="1">
    <location>
        <begin position="45"/>
        <end position="70"/>
    </location>
</feature>
<keyword evidence="3" id="KW-1185">Reference proteome</keyword>
<proteinExistence type="predicted"/>
<keyword evidence="1" id="KW-0472">Membrane</keyword>
<accession>A0A1N6HKF1</accession>
<dbReference type="OrthoDB" id="9873162at2"/>
<dbReference type="AlphaFoldDB" id="A0A1N6HKF1"/>
<keyword evidence="1" id="KW-1133">Transmembrane helix</keyword>
<organism evidence="2 3">
    <name type="scientific">Agromyces cerinus subsp. cerinus</name>
    <dbReference type="NCBI Taxonomy" id="232089"/>
    <lineage>
        <taxon>Bacteria</taxon>
        <taxon>Bacillati</taxon>
        <taxon>Actinomycetota</taxon>
        <taxon>Actinomycetes</taxon>
        <taxon>Micrococcales</taxon>
        <taxon>Microbacteriaceae</taxon>
        <taxon>Agromyces</taxon>
    </lineage>
</organism>
<evidence type="ECO:0000313" key="3">
    <source>
        <dbReference type="Proteomes" id="UP000184699"/>
    </source>
</evidence>
<sequence length="115" mass="12016">MSMTAGKKLMRSGGAATMLGLVGMVTGAAMLAYSSVFGSGQQSNVALLIAAVGAAAAIAGVSLVCMGLVLRPRRDARRTTRRDRRYVPPVHRATYTRPARRASPVITGEQQVITG</sequence>
<dbReference type="Proteomes" id="UP000184699">
    <property type="component" value="Unassembled WGS sequence"/>
</dbReference>
<dbReference type="EMBL" id="FSRJ01000004">
    <property type="protein sequence ID" value="SIO20260.1"/>
    <property type="molecule type" value="Genomic_DNA"/>
</dbReference>
<protein>
    <submittedName>
        <fullName evidence="2">Uncharacterized protein</fullName>
    </submittedName>
</protein>
<reference evidence="3" key="1">
    <citation type="submission" date="2016-11" db="EMBL/GenBank/DDBJ databases">
        <authorList>
            <person name="Varghese N."/>
            <person name="Submissions S."/>
        </authorList>
    </citation>
    <scope>NUCLEOTIDE SEQUENCE [LARGE SCALE GENOMIC DNA]</scope>
    <source>
        <strain evidence="3">DSM 8595</strain>
    </source>
</reference>
<gene>
    <name evidence="2" type="ORF">SAMN05443544_3268</name>
</gene>
<evidence type="ECO:0000313" key="2">
    <source>
        <dbReference type="EMBL" id="SIO20260.1"/>
    </source>
</evidence>
<dbReference type="RefSeq" id="WP_074261369.1">
    <property type="nucleotide sequence ID" value="NZ_FSRJ01000004.1"/>
</dbReference>
<evidence type="ECO:0000256" key="1">
    <source>
        <dbReference type="SAM" id="Phobius"/>
    </source>
</evidence>
<name>A0A1N6HKF1_9MICO</name>